<dbReference type="SUPFAM" id="SSF47240">
    <property type="entry name" value="Ferritin-like"/>
    <property type="match status" value="1"/>
</dbReference>
<keyword evidence="3" id="KW-1185">Reference proteome</keyword>
<accession>A0A7Z0JBT5</accession>
<dbReference type="EMBL" id="JACCFS010000001">
    <property type="protein sequence ID" value="NYJ36663.1"/>
    <property type="molecule type" value="Genomic_DNA"/>
</dbReference>
<dbReference type="Gene3D" id="1.20.1260.10">
    <property type="match status" value="1"/>
</dbReference>
<evidence type="ECO:0000313" key="2">
    <source>
        <dbReference type="EMBL" id="NYJ36663.1"/>
    </source>
</evidence>
<sequence length="148" mass="15615">MSETPSNGQGTDAGPEALAEALRAEHAAVYGYEYLGGAADAQGRRERALDEAAKHKALRDALHAAAVERGVDPPPALASYPLPEGHGDGDVDAFAVELEGTTARAYLWLTASEDAELRWTAGRALQETTVRALTWGGELDALPGFEQT</sequence>
<evidence type="ECO:0000259" key="1">
    <source>
        <dbReference type="Pfam" id="PF14530"/>
    </source>
</evidence>
<dbReference type="Pfam" id="PF14530">
    <property type="entry name" value="DUF4439"/>
    <property type="match status" value="1"/>
</dbReference>
<feature type="domain" description="DUF4439" evidence="1">
    <location>
        <begin position="17"/>
        <end position="146"/>
    </location>
</feature>
<reference evidence="2 3" key="1">
    <citation type="submission" date="2020-07" db="EMBL/GenBank/DDBJ databases">
        <title>Sequencing the genomes of 1000 actinobacteria strains.</title>
        <authorList>
            <person name="Klenk H.-P."/>
        </authorList>
    </citation>
    <scope>NUCLEOTIDE SEQUENCE [LARGE SCALE GENOMIC DNA]</scope>
    <source>
        <strain evidence="2 3">DSM 44442</strain>
    </source>
</reference>
<evidence type="ECO:0000313" key="3">
    <source>
        <dbReference type="Proteomes" id="UP000572051"/>
    </source>
</evidence>
<dbReference type="InterPro" id="IPR029447">
    <property type="entry name" value="DUF4439"/>
</dbReference>
<dbReference type="CDD" id="cd00657">
    <property type="entry name" value="Ferritin_like"/>
    <property type="match status" value="1"/>
</dbReference>
<dbReference type="Proteomes" id="UP000572051">
    <property type="component" value="Unassembled WGS sequence"/>
</dbReference>
<gene>
    <name evidence="2" type="ORF">HNR10_004544</name>
</gene>
<dbReference type="AlphaFoldDB" id="A0A7Z0JBT5"/>
<proteinExistence type="predicted"/>
<organism evidence="2 3">
    <name type="scientific">Nocardiopsis aegyptia</name>
    <dbReference type="NCBI Taxonomy" id="220378"/>
    <lineage>
        <taxon>Bacteria</taxon>
        <taxon>Bacillati</taxon>
        <taxon>Actinomycetota</taxon>
        <taxon>Actinomycetes</taxon>
        <taxon>Streptosporangiales</taxon>
        <taxon>Nocardiopsidaceae</taxon>
        <taxon>Nocardiopsis</taxon>
    </lineage>
</organism>
<dbReference type="InterPro" id="IPR009078">
    <property type="entry name" value="Ferritin-like_SF"/>
</dbReference>
<dbReference type="InterPro" id="IPR012347">
    <property type="entry name" value="Ferritin-like"/>
</dbReference>
<protein>
    <recommendedName>
        <fullName evidence="1">DUF4439 domain-containing protein</fullName>
    </recommendedName>
</protein>
<name>A0A7Z0JBT5_9ACTN</name>
<comment type="caution">
    <text evidence="2">The sequence shown here is derived from an EMBL/GenBank/DDBJ whole genome shotgun (WGS) entry which is preliminary data.</text>
</comment>